<keyword evidence="3" id="KW-1185">Reference proteome</keyword>
<dbReference type="EMBL" id="NEVH01015309">
    <property type="protein sequence ID" value="PNF27006.1"/>
    <property type="molecule type" value="Genomic_DNA"/>
</dbReference>
<dbReference type="CDD" id="cd00161">
    <property type="entry name" value="beta-trefoil_Ricin-like"/>
    <property type="match status" value="1"/>
</dbReference>
<organism evidence="2 3">
    <name type="scientific">Cryptotermes secundus</name>
    <dbReference type="NCBI Taxonomy" id="105785"/>
    <lineage>
        <taxon>Eukaryota</taxon>
        <taxon>Metazoa</taxon>
        <taxon>Ecdysozoa</taxon>
        <taxon>Arthropoda</taxon>
        <taxon>Hexapoda</taxon>
        <taxon>Insecta</taxon>
        <taxon>Pterygota</taxon>
        <taxon>Neoptera</taxon>
        <taxon>Polyneoptera</taxon>
        <taxon>Dictyoptera</taxon>
        <taxon>Blattodea</taxon>
        <taxon>Blattoidea</taxon>
        <taxon>Termitoidae</taxon>
        <taxon>Kalotermitidae</taxon>
        <taxon>Cryptotermitinae</taxon>
        <taxon>Cryptotermes</taxon>
    </lineage>
</organism>
<dbReference type="PROSITE" id="PS50231">
    <property type="entry name" value="RICIN_B_LECTIN"/>
    <property type="match status" value="1"/>
</dbReference>
<dbReference type="Proteomes" id="UP000235965">
    <property type="component" value="Unassembled WGS sequence"/>
</dbReference>
<dbReference type="SMART" id="SM00458">
    <property type="entry name" value="RICIN"/>
    <property type="match status" value="1"/>
</dbReference>
<feature type="domain" description="Ricin B lectin" evidence="1">
    <location>
        <begin position="100"/>
        <end position="223"/>
    </location>
</feature>
<accession>A0A2J7QEJ6</accession>
<dbReference type="AlphaFoldDB" id="A0A2J7QEJ6"/>
<protein>
    <recommendedName>
        <fullName evidence="1">Ricin B lectin domain-containing protein</fullName>
    </recommendedName>
</protein>
<dbReference type="Pfam" id="PF00652">
    <property type="entry name" value="Ricin_B_lectin"/>
    <property type="match status" value="1"/>
</dbReference>
<gene>
    <name evidence="2" type="ORF">B7P43_G12415</name>
</gene>
<dbReference type="OrthoDB" id="26589at2759"/>
<dbReference type="Gene3D" id="2.80.10.50">
    <property type="match status" value="3"/>
</dbReference>
<proteinExistence type="predicted"/>
<comment type="caution">
    <text evidence="2">The sequence shown here is derived from an EMBL/GenBank/DDBJ whole genome shotgun (WGS) entry which is preliminary data.</text>
</comment>
<dbReference type="STRING" id="105785.A0A2J7QEJ6"/>
<dbReference type="InParanoid" id="A0A2J7QEJ6"/>
<evidence type="ECO:0000259" key="1">
    <source>
        <dbReference type="SMART" id="SM00458"/>
    </source>
</evidence>
<dbReference type="InterPro" id="IPR035992">
    <property type="entry name" value="Ricin_B-like_lectins"/>
</dbReference>
<evidence type="ECO:0000313" key="3">
    <source>
        <dbReference type="Proteomes" id="UP000235965"/>
    </source>
</evidence>
<sequence length="229" mass="25512">MLPDSRYKRLAGSVRAVLRMLPDSRYNRLAGSVGAVLHMLPDSRYKRLAGSLDAICEIDLLSLSLLITIQSPPSCHFRVAGVSSSAASEYCTQQILLSMSFIIKSVSNGMVLDIRNGEKRNGAEVILWPYNGGNNQQWEYKNNMIYSKLGNYVLDIAQSGHGAPLITYSPHGGSNQKWYFDDDFTIRSGTGLVMDIEGGRSHQGTRIIGFGKHGGHNQKFRIEPYNRKW</sequence>
<evidence type="ECO:0000313" key="2">
    <source>
        <dbReference type="EMBL" id="PNF27006.1"/>
    </source>
</evidence>
<name>A0A2J7QEJ6_9NEOP</name>
<dbReference type="SUPFAM" id="SSF50370">
    <property type="entry name" value="Ricin B-like lectins"/>
    <property type="match status" value="1"/>
</dbReference>
<dbReference type="InterPro" id="IPR000772">
    <property type="entry name" value="Ricin_B_lectin"/>
</dbReference>
<reference evidence="2 3" key="1">
    <citation type="submission" date="2017-12" db="EMBL/GenBank/DDBJ databases">
        <title>Hemimetabolous genomes reveal molecular basis of termite eusociality.</title>
        <authorList>
            <person name="Harrison M.C."/>
            <person name="Jongepier E."/>
            <person name="Robertson H.M."/>
            <person name="Arning N."/>
            <person name="Bitard-Feildel T."/>
            <person name="Chao H."/>
            <person name="Childers C.P."/>
            <person name="Dinh H."/>
            <person name="Doddapaneni H."/>
            <person name="Dugan S."/>
            <person name="Gowin J."/>
            <person name="Greiner C."/>
            <person name="Han Y."/>
            <person name="Hu H."/>
            <person name="Hughes D.S.T."/>
            <person name="Huylmans A.-K."/>
            <person name="Kemena C."/>
            <person name="Kremer L.P.M."/>
            <person name="Lee S.L."/>
            <person name="Lopez-Ezquerra A."/>
            <person name="Mallet L."/>
            <person name="Monroy-Kuhn J.M."/>
            <person name="Moser A."/>
            <person name="Murali S.C."/>
            <person name="Muzny D.M."/>
            <person name="Otani S."/>
            <person name="Piulachs M.-D."/>
            <person name="Poelchau M."/>
            <person name="Qu J."/>
            <person name="Schaub F."/>
            <person name="Wada-Katsumata A."/>
            <person name="Worley K.C."/>
            <person name="Xie Q."/>
            <person name="Ylla G."/>
            <person name="Poulsen M."/>
            <person name="Gibbs R.A."/>
            <person name="Schal C."/>
            <person name="Richards S."/>
            <person name="Belles X."/>
            <person name="Korb J."/>
            <person name="Bornberg-Bauer E."/>
        </authorList>
    </citation>
    <scope>NUCLEOTIDE SEQUENCE [LARGE SCALE GENOMIC DNA]</scope>
    <source>
        <tissue evidence="2">Whole body</tissue>
    </source>
</reference>